<dbReference type="RefSeq" id="WP_147798902.1">
    <property type="nucleotide sequence ID" value="NZ_VPFL01000004.1"/>
</dbReference>
<comment type="caution">
    <text evidence="1">The sequence shown here is derived from an EMBL/GenBank/DDBJ whole genome shotgun (WGS) entry which is preliminary data.</text>
</comment>
<evidence type="ECO:0000313" key="1">
    <source>
        <dbReference type="EMBL" id="TXF12821.1"/>
    </source>
</evidence>
<reference evidence="1 2" key="1">
    <citation type="submission" date="2019-08" db="EMBL/GenBank/DDBJ databases">
        <title>Pelomicrobium methylotrophicum gen. nov., sp. nov. a moderately thermophilic, facultatively anaerobic, lithoautotrophic and methylotrophic bacterium isolated from a terrestrial mud volcano.</title>
        <authorList>
            <person name="Slobodkina G.B."/>
            <person name="Merkel A.Y."/>
            <person name="Slobodkin A.I."/>
        </authorList>
    </citation>
    <scope>NUCLEOTIDE SEQUENCE [LARGE SCALE GENOMIC DNA]</scope>
    <source>
        <strain evidence="1 2">SM250</strain>
    </source>
</reference>
<proteinExistence type="predicted"/>
<organism evidence="1 2">
    <name type="scientific">Pelomicrobium methylotrophicum</name>
    <dbReference type="NCBI Taxonomy" id="2602750"/>
    <lineage>
        <taxon>Bacteria</taxon>
        <taxon>Pseudomonadati</taxon>
        <taxon>Pseudomonadota</taxon>
        <taxon>Hydrogenophilia</taxon>
        <taxon>Hydrogenophilia incertae sedis</taxon>
        <taxon>Pelomicrobium</taxon>
    </lineage>
</organism>
<sequence>MGVPPGVAALPSWGITSHVEYNCVTARRIGARGLWSGLYACVPKSLAERAYVKDFVEIIRSQCARTLKGIRPIDPR</sequence>
<dbReference type="AlphaFoldDB" id="A0A5C7F058"/>
<dbReference type="OrthoDB" id="155872at2"/>
<accession>A0A5C7F058</accession>
<protein>
    <submittedName>
        <fullName evidence="1">Uncharacterized protein</fullName>
    </submittedName>
</protein>
<dbReference type="Proteomes" id="UP000321201">
    <property type="component" value="Unassembled WGS sequence"/>
</dbReference>
<keyword evidence="2" id="KW-1185">Reference proteome</keyword>
<name>A0A5C7F058_9PROT</name>
<gene>
    <name evidence="1" type="ORF">FR698_04045</name>
</gene>
<evidence type="ECO:0000313" key="2">
    <source>
        <dbReference type="Proteomes" id="UP000321201"/>
    </source>
</evidence>
<dbReference type="EMBL" id="VPFL01000004">
    <property type="protein sequence ID" value="TXF12821.1"/>
    <property type="molecule type" value="Genomic_DNA"/>
</dbReference>
<dbReference type="InParanoid" id="A0A5C7F058"/>